<reference evidence="2 3" key="1">
    <citation type="journal article" date="2018" name="Nat. Ecol. Evol.">
        <title>Pezizomycetes genomes reveal the molecular basis of ectomycorrhizal truffle lifestyle.</title>
        <authorList>
            <person name="Murat C."/>
            <person name="Payen T."/>
            <person name="Noel B."/>
            <person name="Kuo A."/>
            <person name="Morin E."/>
            <person name="Chen J."/>
            <person name="Kohler A."/>
            <person name="Krizsan K."/>
            <person name="Balestrini R."/>
            <person name="Da Silva C."/>
            <person name="Montanini B."/>
            <person name="Hainaut M."/>
            <person name="Levati E."/>
            <person name="Barry K.W."/>
            <person name="Belfiori B."/>
            <person name="Cichocki N."/>
            <person name="Clum A."/>
            <person name="Dockter R.B."/>
            <person name="Fauchery L."/>
            <person name="Guy J."/>
            <person name="Iotti M."/>
            <person name="Le Tacon F."/>
            <person name="Lindquist E.A."/>
            <person name="Lipzen A."/>
            <person name="Malagnac F."/>
            <person name="Mello A."/>
            <person name="Molinier V."/>
            <person name="Miyauchi S."/>
            <person name="Poulain J."/>
            <person name="Riccioni C."/>
            <person name="Rubini A."/>
            <person name="Sitrit Y."/>
            <person name="Splivallo R."/>
            <person name="Traeger S."/>
            <person name="Wang M."/>
            <person name="Zifcakova L."/>
            <person name="Wipf D."/>
            <person name="Zambonelli A."/>
            <person name="Paolocci F."/>
            <person name="Nowrousian M."/>
            <person name="Ottonello S."/>
            <person name="Baldrian P."/>
            <person name="Spatafora J.W."/>
            <person name="Henrissat B."/>
            <person name="Nagy L.G."/>
            <person name="Aury J.M."/>
            <person name="Wincker P."/>
            <person name="Grigoriev I.V."/>
            <person name="Bonfante P."/>
            <person name="Martin F.M."/>
        </authorList>
    </citation>
    <scope>NUCLEOTIDE SEQUENCE [LARGE SCALE GENOMIC DNA]</scope>
    <source>
        <strain evidence="2 3">RN42</strain>
    </source>
</reference>
<keyword evidence="3" id="KW-1185">Reference proteome</keyword>
<evidence type="ECO:0000313" key="2">
    <source>
        <dbReference type="EMBL" id="RPA83280.1"/>
    </source>
</evidence>
<sequence length="244" mass="27764">MPSVTNLLSLQLFKGTPKRRPSPKSTPSICSENPELVTHPSLDLLPPYADSQSPSEYARLHQPALVRYLVDYFLIAASGWDFDGKKKDNMTRMKVVETLLPAWKARAGVWDHDAWDTVFEYVYLWVDTTVENSLTPNNKVWAYLISEAVEAVEDEDVKKILMWMKNSFPSLKGSPKLFGRRLYTSLDSPYTIFEPEETPEETKSRATMKARNLILGDRECEVEGEENDSWMLVPNDGKVPSESA</sequence>
<evidence type="ECO:0000313" key="3">
    <source>
        <dbReference type="Proteomes" id="UP000275078"/>
    </source>
</evidence>
<dbReference type="Proteomes" id="UP000275078">
    <property type="component" value="Unassembled WGS sequence"/>
</dbReference>
<accession>A0A3N4IGK5</accession>
<name>A0A3N4IGK5_ASCIM</name>
<dbReference type="EMBL" id="ML119665">
    <property type="protein sequence ID" value="RPA83280.1"/>
    <property type="molecule type" value="Genomic_DNA"/>
</dbReference>
<dbReference type="AlphaFoldDB" id="A0A3N4IGK5"/>
<evidence type="ECO:0000256" key="1">
    <source>
        <dbReference type="SAM" id="MobiDB-lite"/>
    </source>
</evidence>
<feature type="region of interest" description="Disordered" evidence="1">
    <location>
        <begin position="225"/>
        <end position="244"/>
    </location>
</feature>
<proteinExistence type="predicted"/>
<protein>
    <submittedName>
        <fullName evidence="2">Uncharacterized protein</fullName>
    </submittedName>
</protein>
<gene>
    <name evidence="2" type="ORF">BJ508DRAFT_69405</name>
</gene>
<organism evidence="2 3">
    <name type="scientific">Ascobolus immersus RN42</name>
    <dbReference type="NCBI Taxonomy" id="1160509"/>
    <lineage>
        <taxon>Eukaryota</taxon>
        <taxon>Fungi</taxon>
        <taxon>Dikarya</taxon>
        <taxon>Ascomycota</taxon>
        <taxon>Pezizomycotina</taxon>
        <taxon>Pezizomycetes</taxon>
        <taxon>Pezizales</taxon>
        <taxon>Ascobolaceae</taxon>
        <taxon>Ascobolus</taxon>
    </lineage>
</organism>